<comment type="caution">
    <text evidence="1">The sequence shown here is derived from an EMBL/GenBank/DDBJ whole genome shotgun (WGS) entry which is preliminary data.</text>
</comment>
<accession>A0AA39LRA1</accession>
<protein>
    <submittedName>
        <fullName evidence="1">Uncharacterized protein</fullName>
    </submittedName>
</protein>
<dbReference type="InterPro" id="IPR052482">
    <property type="entry name" value="mtLSU_mL37"/>
</dbReference>
<dbReference type="EMBL" id="JAUCMV010000004">
    <property type="protein sequence ID" value="KAK0407191.1"/>
    <property type="molecule type" value="Genomic_DNA"/>
</dbReference>
<reference evidence="1" key="1">
    <citation type="submission" date="2023-06" db="EMBL/GenBank/DDBJ databases">
        <title>Genomic analysis of the entomopathogenic nematode Steinernema hermaphroditum.</title>
        <authorList>
            <person name="Schwarz E.M."/>
            <person name="Heppert J.K."/>
            <person name="Baniya A."/>
            <person name="Schwartz H.T."/>
            <person name="Tan C.-H."/>
            <person name="Antoshechkin I."/>
            <person name="Sternberg P.W."/>
            <person name="Goodrich-Blair H."/>
            <person name="Dillman A.R."/>
        </authorList>
    </citation>
    <scope>NUCLEOTIDE SEQUENCE</scope>
    <source>
        <strain evidence="1">PS9179</strain>
        <tissue evidence="1">Whole animal</tissue>
    </source>
</reference>
<dbReference type="PANTHER" id="PTHR15889:SF2">
    <property type="entry name" value="LARGE RIBOSOMAL SUBUNIT PROTEIN ML37"/>
    <property type="match status" value="1"/>
</dbReference>
<proteinExistence type="predicted"/>
<evidence type="ECO:0000313" key="2">
    <source>
        <dbReference type="Proteomes" id="UP001175271"/>
    </source>
</evidence>
<dbReference type="AlphaFoldDB" id="A0AA39LRA1"/>
<gene>
    <name evidence="1" type="ORF">QR680_019065</name>
</gene>
<evidence type="ECO:0000313" key="1">
    <source>
        <dbReference type="EMBL" id="KAK0407191.1"/>
    </source>
</evidence>
<keyword evidence="2" id="KW-1185">Reference proteome</keyword>
<organism evidence="1 2">
    <name type="scientific">Steinernema hermaphroditum</name>
    <dbReference type="NCBI Taxonomy" id="289476"/>
    <lineage>
        <taxon>Eukaryota</taxon>
        <taxon>Metazoa</taxon>
        <taxon>Ecdysozoa</taxon>
        <taxon>Nematoda</taxon>
        <taxon>Chromadorea</taxon>
        <taxon>Rhabditida</taxon>
        <taxon>Tylenchina</taxon>
        <taxon>Panagrolaimomorpha</taxon>
        <taxon>Strongyloidoidea</taxon>
        <taxon>Steinernematidae</taxon>
        <taxon>Steinernema</taxon>
    </lineage>
</organism>
<dbReference type="GO" id="GO:0005739">
    <property type="term" value="C:mitochondrion"/>
    <property type="evidence" value="ECO:0007669"/>
    <property type="project" value="TreeGrafter"/>
</dbReference>
<name>A0AA39LRA1_9BILA</name>
<dbReference type="PANTHER" id="PTHR15889">
    <property type="entry name" value="MITOCHONDRIAL RIBOSOMAL PROTEIN L37"/>
    <property type="match status" value="1"/>
</dbReference>
<dbReference type="Proteomes" id="UP001175271">
    <property type="component" value="Unassembled WGS sequence"/>
</dbReference>
<sequence length="404" mass="45299">MVFRKYKPAKQWGKVDTLIFKKILAARNERRMPGFKVPEAVQAAGAAVHDTTGQLFHFQNHTKGEFVTEHPAFRAPTEKVIFLGAEPFSDGIDHACALANAVKKTGFPKSLSGELNKITFPSDIENRVADCITHGERYDPTLEKLTKRHDPVLFWVKHPRMHGVPVTTKNNIVLDNIYRQVLLLAIRNGHLSNLRCDRDEPLSAIVTHGQFAAHPLVVRSHPHLTVQSDTAVKPWATVDEVKCLKSSDVPNITPIGKLIDLSRSHSYNDQALLPRVHRKDIAVDMIIWGRGQYPWTTEQNAANAVMACFGAAVAQASRQKPSDDGTLTKPVLTKAVQLVDGRLDLVAFQLNTLDLSNSSSVKNVTWVEKSLPFYKPVPFYETLEEVKNLNMETFYKFASLLLRR</sequence>